<dbReference type="SUPFAM" id="SSF56112">
    <property type="entry name" value="Protein kinase-like (PK-like)"/>
    <property type="match status" value="1"/>
</dbReference>
<dbReference type="EMBL" id="CAUJNA010003001">
    <property type="protein sequence ID" value="CAJ1394954.1"/>
    <property type="molecule type" value="Genomic_DNA"/>
</dbReference>
<dbReference type="InterPro" id="IPR008271">
    <property type="entry name" value="Ser/Thr_kinase_AS"/>
</dbReference>
<dbReference type="InterPro" id="IPR000719">
    <property type="entry name" value="Prot_kinase_dom"/>
</dbReference>
<dbReference type="InterPro" id="IPR050538">
    <property type="entry name" value="MAP_kinase_kinase_kinase"/>
</dbReference>
<feature type="domain" description="Protein kinase" evidence="10">
    <location>
        <begin position="1444"/>
        <end position="1696"/>
    </location>
</feature>
<dbReference type="InterPro" id="IPR020859">
    <property type="entry name" value="ROC"/>
</dbReference>
<dbReference type="PANTHER" id="PTHR48016">
    <property type="entry name" value="MAP KINASE KINASE KINASE SSK2-RELATED-RELATED"/>
    <property type="match status" value="1"/>
</dbReference>
<reference evidence="12" key="1">
    <citation type="submission" date="2023-08" db="EMBL/GenBank/DDBJ databases">
        <authorList>
            <person name="Chen Y."/>
            <person name="Shah S."/>
            <person name="Dougan E. K."/>
            <person name="Thang M."/>
            <person name="Chan C."/>
        </authorList>
    </citation>
    <scope>NUCLEOTIDE SEQUENCE</scope>
</reference>
<dbReference type="CDD" id="cd06606">
    <property type="entry name" value="STKc_MAPKKK"/>
    <property type="match status" value="1"/>
</dbReference>
<dbReference type="Pfam" id="PF00069">
    <property type="entry name" value="Pkinase"/>
    <property type="match status" value="1"/>
</dbReference>
<dbReference type="Proteomes" id="UP001178507">
    <property type="component" value="Unassembled WGS sequence"/>
</dbReference>
<evidence type="ECO:0000256" key="6">
    <source>
        <dbReference type="ARBA" id="ARBA00022840"/>
    </source>
</evidence>
<dbReference type="GO" id="GO:0005524">
    <property type="term" value="F:ATP binding"/>
    <property type="evidence" value="ECO:0007669"/>
    <property type="project" value="UniProtKB-KW"/>
</dbReference>
<proteinExistence type="predicted"/>
<evidence type="ECO:0000259" key="10">
    <source>
        <dbReference type="PROSITE" id="PS50011"/>
    </source>
</evidence>
<evidence type="ECO:0000256" key="4">
    <source>
        <dbReference type="ARBA" id="ARBA00022741"/>
    </source>
</evidence>
<dbReference type="InterPro" id="IPR027417">
    <property type="entry name" value="P-loop_NTPase"/>
</dbReference>
<dbReference type="PROSITE" id="PS00108">
    <property type="entry name" value="PROTEIN_KINASE_ST"/>
    <property type="match status" value="1"/>
</dbReference>
<evidence type="ECO:0000256" key="8">
    <source>
        <dbReference type="ARBA" id="ARBA00048679"/>
    </source>
</evidence>
<keyword evidence="2" id="KW-0808">Transferase</keyword>
<dbReference type="Gene3D" id="1.10.510.10">
    <property type="entry name" value="Transferase(Phosphotransferase) domain 1"/>
    <property type="match status" value="1"/>
</dbReference>
<feature type="compositionally biased region" description="Basic and acidic residues" evidence="9">
    <location>
        <begin position="796"/>
        <end position="810"/>
    </location>
</feature>
<keyword evidence="6" id="KW-0067">ATP-binding</keyword>
<dbReference type="InterPro" id="IPR032171">
    <property type="entry name" value="COR-A"/>
</dbReference>
<comment type="caution">
    <text evidence="12">The sequence shown here is derived from an EMBL/GenBank/DDBJ whole genome shotgun (WGS) entry which is preliminary data.</text>
</comment>
<dbReference type="GO" id="GO:0005737">
    <property type="term" value="C:cytoplasm"/>
    <property type="evidence" value="ECO:0007669"/>
    <property type="project" value="UniProtKB-ARBA"/>
</dbReference>
<dbReference type="PROSITE" id="PS50011">
    <property type="entry name" value="PROTEIN_KINASE_DOM"/>
    <property type="match status" value="1"/>
</dbReference>
<evidence type="ECO:0000313" key="13">
    <source>
        <dbReference type="Proteomes" id="UP001178507"/>
    </source>
</evidence>
<name>A0AA36N725_9DINO</name>
<evidence type="ECO:0000256" key="9">
    <source>
        <dbReference type="SAM" id="MobiDB-lite"/>
    </source>
</evidence>
<evidence type="ECO:0000256" key="1">
    <source>
        <dbReference type="ARBA" id="ARBA00012513"/>
    </source>
</evidence>
<evidence type="ECO:0000259" key="11">
    <source>
        <dbReference type="PROSITE" id="PS51424"/>
    </source>
</evidence>
<dbReference type="Pfam" id="PF08477">
    <property type="entry name" value="Roc"/>
    <property type="match status" value="1"/>
</dbReference>
<feature type="compositionally biased region" description="Low complexity" evidence="9">
    <location>
        <begin position="29"/>
        <end position="49"/>
    </location>
</feature>
<comment type="catalytic activity">
    <reaction evidence="8">
        <text>L-seryl-[protein] + ATP = O-phospho-L-seryl-[protein] + ADP + H(+)</text>
        <dbReference type="Rhea" id="RHEA:17989"/>
        <dbReference type="Rhea" id="RHEA-COMP:9863"/>
        <dbReference type="Rhea" id="RHEA-COMP:11604"/>
        <dbReference type="ChEBI" id="CHEBI:15378"/>
        <dbReference type="ChEBI" id="CHEBI:29999"/>
        <dbReference type="ChEBI" id="CHEBI:30616"/>
        <dbReference type="ChEBI" id="CHEBI:83421"/>
        <dbReference type="ChEBI" id="CHEBI:456216"/>
        <dbReference type="EC" id="2.7.11.1"/>
    </reaction>
</comment>
<keyword evidence="4" id="KW-0547">Nucleotide-binding</keyword>
<dbReference type="InterPro" id="IPR011009">
    <property type="entry name" value="Kinase-like_dom_sf"/>
</dbReference>
<dbReference type="EC" id="2.7.11.1" evidence="1"/>
<evidence type="ECO:0000256" key="5">
    <source>
        <dbReference type="ARBA" id="ARBA00022777"/>
    </source>
</evidence>
<dbReference type="Gene3D" id="3.40.50.300">
    <property type="entry name" value="P-loop containing nucleotide triphosphate hydrolases"/>
    <property type="match status" value="3"/>
</dbReference>
<dbReference type="GO" id="GO:0004672">
    <property type="term" value="F:protein kinase activity"/>
    <property type="evidence" value="ECO:0007669"/>
    <property type="project" value="InterPro"/>
</dbReference>
<dbReference type="Pfam" id="PF16095">
    <property type="entry name" value="COR-A"/>
    <property type="match status" value="1"/>
</dbReference>
<dbReference type="PROSITE" id="PS51424">
    <property type="entry name" value="ROC"/>
    <property type="match status" value="1"/>
</dbReference>
<feature type="compositionally biased region" description="Low complexity" evidence="9">
    <location>
        <begin position="92"/>
        <end position="102"/>
    </location>
</feature>
<dbReference type="InterPro" id="IPR036388">
    <property type="entry name" value="WH-like_DNA-bd_sf"/>
</dbReference>
<keyword evidence="3" id="KW-0677">Repeat</keyword>
<gene>
    <name evidence="12" type="ORF">EVOR1521_LOCUS19502</name>
</gene>
<organism evidence="12 13">
    <name type="scientific">Effrenium voratum</name>
    <dbReference type="NCBI Taxonomy" id="2562239"/>
    <lineage>
        <taxon>Eukaryota</taxon>
        <taxon>Sar</taxon>
        <taxon>Alveolata</taxon>
        <taxon>Dinophyceae</taxon>
        <taxon>Suessiales</taxon>
        <taxon>Symbiodiniaceae</taxon>
        <taxon>Effrenium</taxon>
    </lineage>
</organism>
<protein>
    <recommendedName>
        <fullName evidence="1">non-specific serine/threonine protein kinase</fullName>
        <ecNumber evidence="1">2.7.11.1</ecNumber>
    </recommendedName>
</protein>
<feature type="compositionally biased region" description="Basic and acidic residues" evidence="9">
    <location>
        <begin position="223"/>
        <end position="247"/>
    </location>
</feature>
<accession>A0AA36N725</accession>
<dbReference type="Pfam" id="PF12770">
    <property type="entry name" value="CHAT"/>
    <property type="match status" value="1"/>
</dbReference>
<comment type="catalytic activity">
    <reaction evidence="7">
        <text>L-threonyl-[protein] + ATP = O-phospho-L-threonyl-[protein] + ADP + H(+)</text>
        <dbReference type="Rhea" id="RHEA:46608"/>
        <dbReference type="Rhea" id="RHEA-COMP:11060"/>
        <dbReference type="Rhea" id="RHEA-COMP:11605"/>
        <dbReference type="ChEBI" id="CHEBI:15378"/>
        <dbReference type="ChEBI" id="CHEBI:30013"/>
        <dbReference type="ChEBI" id="CHEBI:30616"/>
        <dbReference type="ChEBI" id="CHEBI:61977"/>
        <dbReference type="ChEBI" id="CHEBI:456216"/>
        <dbReference type="EC" id="2.7.11.1"/>
    </reaction>
</comment>
<keyword evidence="5" id="KW-0418">Kinase</keyword>
<dbReference type="InterPro" id="IPR024983">
    <property type="entry name" value="CHAT_dom"/>
</dbReference>
<dbReference type="SUPFAM" id="SSF52540">
    <property type="entry name" value="P-loop containing nucleoside triphosphate hydrolases"/>
    <property type="match status" value="2"/>
</dbReference>
<evidence type="ECO:0000256" key="7">
    <source>
        <dbReference type="ARBA" id="ARBA00047899"/>
    </source>
</evidence>
<keyword evidence="13" id="KW-1185">Reference proteome</keyword>
<dbReference type="Gene3D" id="3.30.70.1390">
    <property type="entry name" value="ROC domain from the Parkinson's disease-associated leucine-rich repeat kinase 2"/>
    <property type="match status" value="1"/>
</dbReference>
<evidence type="ECO:0000313" key="12">
    <source>
        <dbReference type="EMBL" id="CAJ1394954.1"/>
    </source>
</evidence>
<evidence type="ECO:0000256" key="3">
    <source>
        <dbReference type="ARBA" id="ARBA00022737"/>
    </source>
</evidence>
<dbReference type="Gene3D" id="1.10.10.10">
    <property type="entry name" value="Winged helix-like DNA-binding domain superfamily/Winged helix DNA-binding domain"/>
    <property type="match status" value="1"/>
</dbReference>
<dbReference type="SMART" id="SM00220">
    <property type="entry name" value="S_TKc"/>
    <property type="match status" value="1"/>
</dbReference>
<dbReference type="PANTHER" id="PTHR48016:SF56">
    <property type="entry name" value="MAPKK KINASE"/>
    <property type="match status" value="1"/>
</dbReference>
<feature type="domain" description="Roc" evidence="11">
    <location>
        <begin position="139"/>
        <end position="434"/>
    </location>
</feature>
<feature type="region of interest" description="Disordered" evidence="9">
    <location>
        <begin position="1"/>
        <end position="104"/>
    </location>
</feature>
<feature type="region of interest" description="Disordered" evidence="9">
    <location>
        <begin position="223"/>
        <end position="256"/>
    </location>
</feature>
<evidence type="ECO:0000256" key="2">
    <source>
        <dbReference type="ARBA" id="ARBA00022679"/>
    </source>
</evidence>
<sequence length="1698" mass="188408">MLRSRTLGASPSSSRGRLRSDDASSRLHVNNSLVVSGVSGSRSPSSSPVTELPAIDFRGSGSPKPRKPPSGVSHFPLVPRRAPAGAATVAESPSSSGLSLGLHGRRVSSGRSEAASFPHEILARGERAQRKFREALQKGKAQPRTLKVMFVGCGRAGKTSTLKALCNDAFDASEASTHGVATAVCTTERRFETSQSPTREWRRMRRLPTSDFDSVVARHVAQELRRSVSEDEPEPARPERLPGERAEAPAGWSSVATEEAEGRFKMPVDLVIKHMSEGGMEDVITLQTFDFAGQEEYHMLHHLFMSNKGLYLIVFDLSHWLEEDEDKLDKMAEECLAFWICSVHCHAPESRMLVVGTHMDQLGARKSQVLKAVDARLQHLLERNEALNEQIVVNPSEELCFFPVDNRRSTRGTGAKEKGVEQLRAKVDETASDICTGGFLSKPLPLYWLRYQKEMIRLGKLGPECYWGAEDGARPAGTQVLPFSEAAKLARAVGIHDDGELLSVLIYLHDTGSIIFFDEDKLRDSVVLDPYWLAEAAANIFNCPRVVQGRVASARRLLERGELHLDLLQQHLWKSERFAEHIPTLINLMLRFDLLVSSSEKDVYVVPFLLPLKSGAYDPPGEGSLSFDFHGMLSRLLPTVFPRLIASAAKSPSMKLTHSQVYKDSCTIFLGTRRIAFELLPPGRPEMIAVRRLAGTEDAPDDLQLPLDLAKQVVNLVHESTSEWLPHLSFTAGVLCPHCHHSGTPHVIDVSELSEVVVCKNTHEPVALEKAGWAFQWRQEALQEDAVPPALSQDLAPERRPSLPGIERRTVPIPSMEHSPSSQSLKESPRREVGLLYFLYASPLTTDTLDIRQELQLLRESLRSCDEFKVELDVRLGQSSTLLELMAQGDPAWPNAPVFLHCAMHAGYASGGQSMEPFLLLEDEAGGPQPLPRWRLLQWLRQTRPGTRIPISCVFLNCCDSEGVAGAFMEAGVAHVVCCRGRVFDGACKTFTKAFYRSLATGRQVFSAFEYARECVACAPQAGLRAEAQKFLLLPRQEDVLKYPGLSVAPMARHYSATISSLTARKVPDELEVGNAAEAMKWMGMGDVKRVLPGRHQHFLGRAQEMVEMARHLTRGGGERAARVVNLWGKAPGLGKTAMLAEFTRFCMYPGRVFEGAAIWVPLPAPEVMPGPLPLSRAVSGTDASQRGDLFLQEVSSAVSDFLEQVHGRQSALDSAEALIFALRSLERGSFSAGAGAGERGGRVLLVLDGIENWVDSSAVRTLLGDILQATERLCIVFGSRIHVQSSLGGLKTDNLELKPLQPKDAAQLFLFRVHRHLYWKDLWRSKEEWMQKAQEWYGDKIYSKVADASLLETGEVPIAMEREKREEVLKALAEMPLLSEFCQGVPLRIQQTAERVTNSLPCLWDLLSTLRSERAKGQQQIQQRLKAALCPGGPKRRSIGGAWQLGKVIGQGAQGVVYHALDSASGESFAVKVLEESRELHQELELLQSLAHDHIVSYLGHEIHDRQLYIFLEYMPEGTLKDKIEEFGAFQEDLCAALGQQVLQGLDYLHEQRVMHRDLKCSNLLLDVSGRVKISDFGCSRWIAKEDLAKSLVGSPFWLPPELLIGAFYDQSADIWSFGCSLVELLTGKRPWMKQVTADNPLAAAHQIRQLTERGERPQLDREVSEQCQAFLGCCLKTAAPERHTAKQLLEHKWLVK</sequence>
<feature type="region of interest" description="Disordered" evidence="9">
    <location>
        <begin position="787"/>
        <end position="827"/>
    </location>
</feature>